<dbReference type="OrthoDB" id="10262892at2759"/>
<dbReference type="EMBL" id="AZBU02000008">
    <property type="protein sequence ID" value="TKR67901.1"/>
    <property type="molecule type" value="Genomic_DNA"/>
</dbReference>
<protein>
    <recommendedName>
        <fullName evidence="3">COMM domain-containing protein</fullName>
    </recommendedName>
</protein>
<organism evidence="1 2">
    <name type="scientific">Steinernema carpocapsae</name>
    <name type="common">Entomopathogenic nematode</name>
    <dbReference type="NCBI Taxonomy" id="34508"/>
    <lineage>
        <taxon>Eukaryota</taxon>
        <taxon>Metazoa</taxon>
        <taxon>Ecdysozoa</taxon>
        <taxon>Nematoda</taxon>
        <taxon>Chromadorea</taxon>
        <taxon>Rhabditida</taxon>
        <taxon>Tylenchina</taxon>
        <taxon>Panagrolaimomorpha</taxon>
        <taxon>Strongyloidoidea</taxon>
        <taxon>Steinernematidae</taxon>
        <taxon>Steinernema</taxon>
    </lineage>
</organism>
<evidence type="ECO:0008006" key="3">
    <source>
        <dbReference type="Google" id="ProtNLM"/>
    </source>
</evidence>
<evidence type="ECO:0000313" key="1">
    <source>
        <dbReference type="EMBL" id="TKR67901.1"/>
    </source>
</evidence>
<accession>A0A4U5MFC1</accession>
<reference evidence="1 2" key="1">
    <citation type="journal article" date="2015" name="Genome Biol.">
        <title>Comparative genomics of Steinernema reveals deeply conserved gene regulatory networks.</title>
        <authorList>
            <person name="Dillman A.R."/>
            <person name="Macchietto M."/>
            <person name="Porter C.F."/>
            <person name="Rogers A."/>
            <person name="Williams B."/>
            <person name="Antoshechkin I."/>
            <person name="Lee M.M."/>
            <person name="Goodwin Z."/>
            <person name="Lu X."/>
            <person name="Lewis E.E."/>
            <person name="Goodrich-Blair H."/>
            <person name="Stock S.P."/>
            <person name="Adams B.J."/>
            <person name="Sternberg P.W."/>
            <person name="Mortazavi A."/>
        </authorList>
    </citation>
    <scope>NUCLEOTIDE SEQUENCE [LARGE SCALE GENOMIC DNA]</scope>
    <source>
        <strain evidence="1 2">ALL</strain>
    </source>
</reference>
<reference evidence="1 2" key="2">
    <citation type="journal article" date="2019" name="G3 (Bethesda)">
        <title>Hybrid Assembly of the Genome of the Entomopathogenic Nematode Steinernema carpocapsae Identifies the X-Chromosome.</title>
        <authorList>
            <person name="Serra L."/>
            <person name="Macchietto M."/>
            <person name="Macias-Munoz A."/>
            <person name="McGill C.J."/>
            <person name="Rodriguez I.M."/>
            <person name="Rodriguez B."/>
            <person name="Murad R."/>
            <person name="Mortazavi A."/>
        </authorList>
    </citation>
    <scope>NUCLEOTIDE SEQUENCE [LARGE SCALE GENOMIC DNA]</scope>
    <source>
        <strain evidence="1 2">ALL</strain>
    </source>
</reference>
<name>A0A4U5MFC1_STECR</name>
<dbReference type="Proteomes" id="UP000298663">
    <property type="component" value="Unassembled WGS sequence"/>
</dbReference>
<keyword evidence="2" id="KW-1185">Reference proteome</keyword>
<evidence type="ECO:0000313" key="2">
    <source>
        <dbReference type="Proteomes" id="UP000298663"/>
    </source>
</evidence>
<sequence length="180" mass="20345">MTVGFSGCLDRFGEIFKKSESECGVPSSSNFSEACDKLLASITQGGSPEGFEENFSECIRSCTIEAARMNFSAADLKENLKPVAGNMSEGFVKAYDSHFPGIRRQMKSIGWRPADVEEVNWRLLKIVQDTKNEVMSEIRAELTFQLRDEAPVRLLCNRDELQEFHWKVNEARNLLSKLPK</sequence>
<gene>
    <name evidence="1" type="ORF">L596_023977</name>
</gene>
<proteinExistence type="predicted"/>
<comment type="caution">
    <text evidence="1">The sequence shown here is derived from an EMBL/GenBank/DDBJ whole genome shotgun (WGS) entry which is preliminary data.</text>
</comment>
<dbReference type="AlphaFoldDB" id="A0A4U5MFC1"/>